<feature type="domain" description="SH3" evidence="18">
    <location>
        <begin position="462"/>
        <end position="518"/>
    </location>
</feature>
<dbReference type="PANTHER" id="PTHR44329:SF288">
    <property type="entry name" value="MITOGEN-ACTIVATED PROTEIN KINASE KINASE KINASE 20"/>
    <property type="match status" value="1"/>
</dbReference>
<feature type="domain" description="SH3" evidence="18">
    <location>
        <begin position="370"/>
        <end position="429"/>
    </location>
</feature>
<evidence type="ECO:0000256" key="4">
    <source>
        <dbReference type="ARBA" id="ARBA00012406"/>
    </source>
</evidence>
<evidence type="ECO:0000313" key="21">
    <source>
        <dbReference type="EMBL" id="KAJ5073925.1"/>
    </source>
</evidence>
<comment type="cofactor">
    <cofactor evidence="1">
        <name>Mg(2+)</name>
        <dbReference type="ChEBI" id="CHEBI:18420"/>
    </cofactor>
</comment>
<evidence type="ECO:0000259" key="20">
    <source>
        <dbReference type="PROSITE" id="PS50089"/>
    </source>
</evidence>
<keyword evidence="5 17" id="KW-0728">SH3 domain</keyword>
<dbReference type="EC" id="2.7.11.25" evidence="4"/>
<dbReference type="GO" id="GO:0005524">
    <property type="term" value="F:ATP binding"/>
    <property type="evidence" value="ECO:0007669"/>
    <property type="project" value="UniProtKB-KW"/>
</dbReference>
<protein>
    <recommendedName>
        <fullName evidence="4">mitogen-activated protein kinase kinase kinase</fullName>
        <ecNumber evidence="4">2.7.11.25</ecNumber>
    </recommendedName>
</protein>
<dbReference type="Pfam" id="PF00069">
    <property type="entry name" value="Pkinase"/>
    <property type="match status" value="1"/>
</dbReference>
<comment type="catalytic activity">
    <reaction evidence="14">
        <text>L-threonyl-[protein] + ATP = O-phospho-L-threonyl-[protein] + ADP + H(+)</text>
        <dbReference type="Rhea" id="RHEA:46608"/>
        <dbReference type="Rhea" id="RHEA-COMP:11060"/>
        <dbReference type="Rhea" id="RHEA-COMP:11605"/>
        <dbReference type="ChEBI" id="CHEBI:15378"/>
        <dbReference type="ChEBI" id="CHEBI:30013"/>
        <dbReference type="ChEBI" id="CHEBI:30616"/>
        <dbReference type="ChEBI" id="CHEBI:61977"/>
        <dbReference type="ChEBI" id="CHEBI:456216"/>
        <dbReference type="EC" id="2.7.11.25"/>
    </reaction>
</comment>
<evidence type="ECO:0000256" key="15">
    <source>
        <dbReference type="ARBA" id="ARBA00048329"/>
    </source>
</evidence>
<dbReference type="CDD" id="cd00174">
    <property type="entry name" value="SH3"/>
    <property type="match status" value="2"/>
</dbReference>
<keyword evidence="22" id="KW-1185">Reference proteome</keyword>
<dbReference type="InterPro" id="IPR049548">
    <property type="entry name" value="Sina-like_RING"/>
</dbReference>
<dbReference type="SUPFAM" id="SSF57850">
    <property type="entry name" value="RING/U-box"/>
    <property type="match status" value="1"/>
</dbReference>
<dbReference type="Pfam" id="PF07653">
    <property type="entry name" value="SH3_2"/>
    <property type="match status" value="1"/>
</dbReference>
<evidence type="ECO:0000256" key="6">
    <source>
        <dbReference type="ARBA" id="ARBA00022679"/>
    </source>
</evidence>
<evidence type="ECO:0000259" key="19">
    <source>
        <dbReference type="PROSITE" id="PS50011"/>
    </source>
</evidence>
<dbReference type="Pfam" id="PF21362">
    <property type="entry name" value="Sina_RING"/>
    <property type="match status" value="1"/>
</dbReference>
<evidence type="ECO:0000256" key="7">
    <source>
        <dbReference type="ARBA" id="ARBA00022723"/>
    </source>
</evidence>
<evidence type="ECO:0000256" key="1">
    <source>
        <dbReference type="ARBA" id="ARBA00001946"/>
    </source>
</evidence>
<dbReference type="InterPro" id="IPR001452">
    <property type="entry name" value="SH3_domain"/>
</dbReference>
<dbReference type="GO" id="GO:0008270">
    <property type="term" value="F:zinc ion binding"/>
    <property type="evidence" value="ECO:0007669"/>
    <property type="project" value="UniProtKB-KW"/>
</dbReference>
<dbReference type="PROSITE" id="PS50002">
    <property type="entry name" value="SH3"/>
    <property type="match status" value="2"/>
</dbReference>
<accession>A0A9Q0LMN5</accession>
<dbReference type="Gene3D" id="3.30.40.10">
    <property type="entry name" value="Zinc/RING finger domain, C3HC4 (zinc finger)"/>
    <property type="match status" value="1"/>
</dbReference>
<dbReference type="AlphaFoldDB" id="A0A9Q0LMN5"/>
<gene>
    <name evidence="21" type="ORF">M0811_08198</name>
</gene>
<evidence type="ECO:0000256" key="16">
    <source>
        <dbReference type="PROSITE-ProRule" id="PRU00175"/>
    </source>
</evidence>
<evidence type="ECO:0000256" key="11">
    <source>
        <dbReference type="ARBA" id="ARBA00022833"/>
    </source>
</evidence>
<dbReference type="InterPro" id="IPR036028">
    <property type="entry name" value="SH3-like_dom_sf"/>
</dbReference>
<sequence>MESIVCPICFETFSNEKKPIIICEQGHTICQICLKEMDSCPFCRSSFENSKLIINRPLLSIIEEMQKISIKTIPVIPLEELEIESQPFQISDLSYIYKAKWRNSFFALKKLRTFDIEKKDKFKNELNLIFGLNHPNLVQVHGIFEFENSIGILMDLSEEGNLKDKIANLSFEDSVNFSIGIVQGLAFLHRNAIIHRFLKPENILILKNQPRITDFGLSKLYQQESDKKSLTFSNVYIAPEILQHKYSFDTSCDIYSLSFILYQIFSKEKLDAEKFISEQKKPIISNNFPRDLAQLIQKGWSNDPKNRCSLNDFLKCLEEMRSLLNQKNIEDEKKSKSQTGEFFGSIIEFERDEKKPESLRRKEKKHSKKSKKIFGFAKLDFQSPNQTHLTFSIGEKIEILKILQDGWGEGLLDGKVGLIPLNFLEIIEEEIDQKNWKPRSGPKPVQVKIPPKIFPAKVLYRPPKLKMRAILDFKGENGELSFEVGDIVEVIEKDDSGWWKGMLNGVTGVFPNSFFEKI</sequence>
<proteinExistence type="inferred from homology"/>
<keyword evidence="6" id="KW-0808">Transferase</keyword>
<dbReference type="SUPFAM" id="SSF50044">
    <property type="entry name" value="SH3-domain"/>
    <property type="match status" value="2"/>
</dbReference>
<comment type="similarity">
    <text evidence="3">Belongs to the SH3RF family.</text>
</comment>
<dbReference type="PROSITE" id="PS50011">
    <property type="entry name" value="PROTEIN_KINASE_DOM"/>
    <property type="match status" value="1"/>
</dbReference>
<keyword evidence="9 16" id="KW-0863">Zinc-finger</keyword>
<evidence type="ECO:0000256" key="17">
    <source>
        <dbReference type="PROSITE-ProRule" id="PRU00192"/>
    </source>
</evidence>
<evidence type="ECO:0000256" key="13">
    <source>
        <dbReference type="ARBA" id="ARBA00022843"/>
    </source>
</evidence>
<dbReference type="Pfam" id="PF00018">
    <property type="entry name" value="SH3_1"/>
    <property type="match status" value="1"/>
</dbReference>
<evidence type="ECO:0000256" key="12">
    <source>
        <dbReference type="ARBA" id="ARBA00022840"/>
    </source>
</evidence>
<evidence type="ECO:0000313" key="22">
    <source>
        <dbReference type="Proteomes" id="UP001149090"/>
    </source>
</evidence>
<dbReference type="PRINTS" id="PR00499">
    <property type="entry name" value="P67PHOX"/>
</dbReference>
<evidence type="ECO:0000256" key="8">
    <source>
        <dbReference type="ARBA" id="ARBA00022741"/>
    </source>
</evidence>
<dbReference type="OrthoDB" id="1658195at2759"/>
<dbReference type="Gene3D" id="1.10.510.10">
    <property type="entry name" value="Transferase(Phosphotransferase) domain 1"/>
    <property type="match status" value="1"/>
</dbReference>
<name>A0A9Q0LMN5_ANAIG</name>
<dbReference type="InterPro" id="IPR001841">
    <property type="entry name" value="Znf_RING"/>
</dbReference>
<comment type="caution">
    <text evidence="21">The sequence shown here is derived from an EMBL/GenBank/DDBJ whole genome shotgun (WGS) entry which is preliminary data.</text>
</comment>
<keyword evidence="11" id="KW-0862">Zinc</keyword>
<dbReference type="SMART" id="SM00326">
    <property type="entry name" value="SH3"/>
    <property type="match status" value="2"/>
</dbReference>
<feature type="domain" description="RING-type" evidence="20">
    <location>
        <begin position="6"/>
        <end position="44"/>
    </location>
</feature>
<dbReference type="InterPro" id="IPR011009">
    <property type="entry name" value="Kinase-like_dom_sf"/>
</dbReference>
<dbReference type="InterPro" id="IPR013083">
    <property type="entry name" value="Znf_RING/FYVE/PHD"/>
</dbReference>
<keyword evidence="8" id="KW-0547">Nucleotide-binding</keyword>
<dbReference type="InterPro" id="IPR000719">
    <property type="entry name" value="Prot_kinase_dom"/>
</dbReference>
<dbReference type="PRINTS" id="PR00452">
    <property type="entry name" value="SH3DOMAIN"/>
</dbReference>
<keyword evidence="7" id="KW-0479">Metal-binding</keyword>
<evidence type="ECO:0000256" key="5">
    <source>
        <dbReference type="ARBA" id="ARBA00022443"/>
    </source>
</evidence>
<evidence type="ECO:0000256" key="9">
    <source>
        <dbReference type="ARBA" id="ARBA00022771"/>
    </source>
</evidence>
<keyword evidence="13" id="KW-0832">Ubl conjugation</keyword>
<reference evidence="21" key="1">
    <citation type="submission" date="2022-10" db="EMBL/GenBank/DDBJ databases">
        <title>Novel sulphate-reducing endosymbionts in the free-living metamonad Anaeramoeba.</title>
        <authorList>
            <person name="Jerlstrom-Hultqvist J."/>
            <person name="Cepicka I."/>
            <person name="Gallot-Lavallee L."/>
            <person name="Salas-Leiva D."/>
            <person name="Curtis B.A."/>
            <person name="Zahonova K."/>
            <person name="Pipaliya S."/>
            <person name="Dacks J."/>
            <person name="Roger A.J."/>
        </authorList>
    </citation>
    <scope>NUCLEOTIDE SEQUENCE</scope>
    <source>
        <strain evidence="21">BMAN</strain>
    </source>
</reference>
<dbReference type="Proteomes" id="UP001149090">
    <property type="component" value="Unassembled WGS sequence"/>
</dbReference>
<evidence type="ECO:0000256" key="3">
    <source>
        <dbReference type="ARBA" id="ARBA00008649"/>
    </source>
</evidence>
<dbReference type="SUPFAM" id="SSF56112">
    <property type="entry name" value="Protein kinase-like (PK-like)"/>
    <property type="match status" value="1"/>
</dbReference>
<evidence type="ECO:0000256" key="2">
    <source>
        <dbReference type="ARBA" id="ARBA00006529"/>
    </source>
</evidence>
<organism evidence="21 22">
    <name type="scientific">Anaeramoeba ignava</name>
    <name type="common">Anaerobic marine amoeba</name>
    <dbReference type="NCBI Taxonomy" id="1746090"/>
    <lineage>
        <taxon>Eukaryota</taxon>
        <taxon>Metamonada</taxon>
        <taxon>Anaeramoebidae</taxon>
        <taxon>Anaeramoeba</taxon>
    </lineage>
</organism>
<dbReference type="PANTHER" id="PTHR44329">
    <property type="entry name" value="SERINE/THREONINE-PROTEIN KINASE TNNI3K-RELATED"/>
    <property type="match status" value="1"/>
</dbReference>
<dbReference type="PROSITE" id="PS50089">
    <property type="entry name" value="ZF_RING_2"/>
    <property type="match status" value="1"/>
</dbReference>
<dbReference type="InterPro" id="IPR051681">
    <property type="entry name" value="Ser/Thr_Kinases-Pseudokinases"/>
</dbReference>
<comment type="similarity">
    <text evidence="2">Belongs to the protein kinase superfamily. STE Ser/Thr protein kinase family. MAP kinase kinase kinase subfamily.</text>
</comment>
<evidence type="ECO:0000256" key="10">
    <source>
        <dbReference type="ARBA" id="ARBA00022777"/>
    </source>
</evidence>
<dbReference type="EMBL" id="JAPDFW010000071">
    <property type="protein sequence ID" value="KAJ5073925.1"/>
    <property type="molecule type" value="Genomic_DNA"/>
</dbReference>
<dbReference type="Gene3D" id="2.30.30.40">
    <property type="entry name" value="SH3 Domains"/>
    <property type="match status" value="2"/>
</dbReference>
<evidence type="ECO:0000259" key="18">
    <source>
        <dbReference type="PROSITE" id="PS50002"/>
    </source>
</evidence>
<keyword evidence="12" id="KW-0067">ATP-binding</keyword>
<dbReference type="GO" id="GO:0004709">
    <property type="term" value="F:MAP kinase kinase kinase activity"/>
    <property type="evidence" value="ECO:0007669"/>
    <property type="project" value="UniProtKB-EC"/>
</dbReference>
<evidence type="ECO:0000256" key="14">
    <source>
        <dbReference type="ARBA" id="ARBA00047559"/>
    </source>
</evidence>
<feature type="domain" description="Protein kinase" evidence="19">
    <location>
        <begin position="82"/>
        <end position="324"/>
    </location>
</feature>
<keyword evidence="10" id="KW-0418">Kinase</keyword>
<comment type="catalytic activity">
    <reaction evidence="15">
        <text>L-seryl-[protein] + ATP = O-phospho-L-seryl-[protein] + ADP + H(+)</text>
        <dbReference type="Rhea" id="RHEA:17989"/>
        <dbReference type="Rhea" id="RHEA-COMP:9863"/>
        <dbReference type="Rhea" id="RHEA-COMP:11604"/>
        <dbReference type="ChEBI" id="CHEBI:15378"/>
        <dbReference type="ChEBI" id="CHEBI:29999"/>
        <dbReference type="ChEBI" id="CHEBI:30616"/>
        <dbReference type="ChEBI" id="CHEBI:83421"/>
        <dbReference type="ChEBI" id="CHEBI:456216"/>
        <dbReference type="EC" id="2.7.11.25"/>
    </reaction>
</comment>